<reference evidence="2" key="1">
    <citation type="submission" date="2021-07" db="EMBL/GenBank/DDBJ databases">
        <authorList>
            <person name="Durling M."/>
        </authorList>
    </citation>
    <scope>NUCLEOTIDE SEQUENCE</scope>
</reference>
<feature type="transmembrane region" description="Helical" evidence="1">
    <location>
        <begin position="85"/>
        <end position="105"/>
    </location>
</feature>
<dbReference type="EMBL" id="CAJVRL010000001">
    <property type="protein sequence ID" value="CAG8948667.1"/>
    <property type="molecule type" value="Genomic_DNA"/>
</dbReference>
<organism evidence="2 3">
    <name type="scientific">Hymenoscyphus fraxineus</name>
    <dbReference type="NCBI Taxonomy" id="746836"/>
    <lineage>
        <taxon>Eukaryota</taxon>
        <taxon>Fungi</taxon>
        <taxon>Dikarya</taxon>
        <taxon>Ascomycota</taxon>
        <taxon>Pezizomycotina</taxon>
        <taxon>Leotiomycetes</taxon>
        <taxon>Helotiales</taxon>
        <taxon>Helotiaceae</taxon>
        <taxon>Hymenoscyphus</taxon>
    </lineage>
</organism>
<sequence>MPSAPTVKAGLKEYLTTWDRSDSAAFARRIAVFVAFGLHVPMNGIGLLSRSGLGFVLGALFGVLNLGCVGVALWKIDDRYTRLHFDYAILGLLISYTLFFAMLLWGRLHLEFCSYHVSLDFGWVWK</sequence>
<evidence type="ECO:0000256" key="1">
    <source>
        <dbReference type="SAM" id="Phobius"/>
    </source>
</evidence>
<protein>
    <submittedName>
        <fullName evidence="2">Uncharacterized protein</fullName>
    </submittedName>
</protein>
<keyword evidence="3" id="KW-1185">Reference proteome</keyword>
<gene>
    <name evidence="2" type="ORF">HYFRA_00001787</name>
</gene>
<evidence type="ECO:0000313" key="2">
    <source>
        <dbReference type="EMBL" id="CAG8948667.1"/>
    </source>
</evidence>
<keyword evidence="1" id="KW-0472">Membrane</keyword>
<keyword evidence="1" id="KW-1133">Transmembrane helix</keyword>
<keyword evidence="1" id="KW-0812">Transmembrane</keyword>
<dbReference type="AlphaFoldDB" id="A0A9N9PNS0"/>
<evidence type="ECO:0000313" key="3">
    <source>
        <dbReference type="Proteomes" id="UP000696280"/>
    </source>
</evidence>
<dbReference type="OrthoDB" id="3445303at2759"/>
<comment type="caution">
    <text evidence="2">The sequence shown here is derived from an EMBL/GenBank/DDBJ whole genome shotgun (WGS) entry which is preliminary data.</text>
</comment>
<feature type="transmembrane region" description="Helical" evidence="1">
    <location>
        <begin position="54"/>
        <end position="73"/>
    </location>
</feature>
<name>A0A9N9PNS0_9HELO</name>
<accession>A0A9N9PNS0</accession>
<dbReference type="Proteomes" id="UP000696280">
    <property type="component" value="Unassembled WGS sequence"/>
</dbReference>
<proteinExistence type="predicted"/>
<feature type="transmembrane region" description="Helical" evidence="1">
    <location>
        <begin position="30"/>
        <end position="48"/>
    </location>
</feature>